<accession>A0A840S208</accession>
<feature type="domain" description="Tyrosinase copper-binding" evidence="3">
    <location>
        <begin position="98"/>
        <end position="115"/>
    </location>
</feature>
<evidence type="ECO:0000259" key="3">
    <source>
        <dbReference type="PROSITE" id="PS00497"/>
    </source>
</evidence>
<dbReference type="Pfam" id="PF25271">
    <property type="entry name" value="DUF7868"/>
    <property type="match status" value="1"/>
</dbReference>
<dbReference type="Pfam" id="PF00264">
    <property type="entry name" value="Tyrosinase"/>
    <property type="match status" value="1"/>
</dbReference>
<dbReference type="Proteomes" id="UP000571084">
    <property type="component" value="Unassembled WGS sequence"/>
</dbReference>
<dbReference type="GO" id="GO:0004503">
    <property type="term" value="F:tyrosinase activity"/>
    <property type="evidence" value="ECO:0007669"/>
    <property type="project" value="UniProtKB-EC"/>
</dbReference>
<feature type="domain" description="Tyrosinase copper-binding" evidence="4">
    <location>
        <begin position="275"/>
        <end position="286"/>
    </location>
</feature>
<evidence type="ECO:0000256" key="1">
    <source>
        <dbReference type="ARBA" id="ARBA00022723"/>
    </source>
</evidence>
<name>A0A840S208_9BURK</name>
<dbReference type="SUPFAM" id="SSF48056">
    <property type="entry name" value="Di-copper centre-containing domain"/>
    <property type="match status" value="1"/>
</dbReference>
<keyword evidence="6" id="KW-1185">Reference proteome</keyword>
<dbReference type="PRINTS" id="PR00092">
    <property type="entry name" value="TYROSINASE"/>
</dbReference>
<dbReference type="PROSITE" id="PS00498">
    <property type="entry name" value="TYROSINASE_2"/>
    <property type="match status" value="1"/>
</dbReference>
<dbReference type="RefSeq" id="WP_168057475.1">
    <property type="nucleotide sequence ID" value="NZ_JAAOZT010000028.1"/>
</dbReference>
<reference evidence="5 6" key="1">
    <citation type="submission" date="2020-08" db="EMBL/GenBank/DDBJ databases">
        <title>Genomic Encyclopedia of Type Strains, Phase IV (KMG-IV): sequencing the most valuable type-strain genomes for metagenomic binning, comparative biology and taxonomic classification.</title>
        <authorList>
            <person name="Goeker M."/>
        </authorList>
    </citation>
    <scope>NUCLEOTIDE SEQUENCE [LARGE SCALE GENOMIC DNA]</scope>
    <source>
        <strain evidence="5 6">DSM 23240</strain>
    </source>
</reference>
<evidence type="ECO:0000313" key="6">
    <source>
        <dbReference type="Proteomes" id="UP000571084"/>
    </source>
</evidence>
<gene>
    <name evidence="5" type="ORF">HNR39_004457</name>
</gene>
<dbReference type="AlphaFoldDB" id="A0A840S208"/>
<dbReference type="Gene3D" id="1.10.1280.10">
    <property type="entry name" value="Di-copper center containing domain from catechol oxidase"/>
    <property type="match status" value="1"/>
</dbReference>
<dbReference type="EMBL" id="JACHHQ010000017">
    <property type="protein sequence ID" value="MBB5202589.1"/>
    <property type="molecule type" value="Genomic_DNA"/>
</dbReference>
<dbReference type="InterPro" id="IPR057190">
    <property type="entry name" value="DUF7868"/>
</dbReference>
<organism evidence="5 6">
    <name type="scientific">Glaciimonas immobilis</name>
    <dbReference type="NCBI Taxonomy" id="728004"/>
    <lineage>
        <taxon>Bacteria</taxon>
        <taxon>Pseudomonadati</taxon>
        <taxon>Pseudomonadota</taxon>
        <taxon>Betaproteobacteria</taxon>
        <taxon>Burkholderiales</taxon>
        <taxon>Oxalobacteraceae</taxon>
        <taxon>Glaciimonas</taxon>
    </lineage>
</organism>
<comment type="caution">
    <text evidence="5">The sequence shown here is derived from an EMBL/GenBank/DDBJ whole genome shotgun (WGS) entry which is preliminary data.</text>
</comment>
<protein>
    <submittedName>
        <fullName evidence="5">Tyrosinase</fullName>
        <ecNumber evidence="5">1.14.18.1</ecNumber>
    </submittedName>
</protein>
<dbReference type="PANTHER" id="PTHR11474:SF76">
    <property type="entry name" value="SHKT DOMAIN-CONTAINING PROTEIN"/>
    <property type="match status" value="1"/>
</dbReference>
<dbReference type="EC" id="1.14.18.1" evidence="5"/>
<dbReference type="PANTHER" id="PTHR11474">
    <property type="entry name" value="TYROSINASE FAMILY MEMBER"/>
    <property type="match status" value="1"/>
</dbReference>
<evidence type="ECO:0000259" key="4">
    <source>
        <dbReference type="PROSITE" id="PS00498"/>
    </source>
</evidence>
<keyword evidence="2" id="KW-0186">Copper</keyword>
<dbReference type="InterPro" id="IPR008922">
    <property type="entry name" value="Di-copper_centre_dom_sf"/>
</dbReference>
<dbReference type="InterPro" id="IPR002227">
    <property type="entry name" value="Tyrosinase_Cu-bd"/>
</dbReference>
<dbReference type="InterPro" id="IPR050316">
    <property type="entry name" value="Tyrosinase/Hemocyanin"/>
</dbReference>
<keyword evidence="5" id="KW-0560">Oxidoreductase</keyword>
<evidence type="ECO:0000256" key="2">
    <source>
        <dbReference type="ARBA" id="ARBA00023008"/>
    </source>
</evidence>
<sequence length="542" mass="59382">MTNYMRTNAWNDGGTFNNADLLWYAKGVGKMMGRSLNDPASWWFFAAIHGELVNPDTAEYQAAPAFIRWGSINNPPSVPTTPLPVQATQDKFWNQCQHGSWYFLPWHRGYLLALEAQLRADIVSLGGPNTWALPYWDYFGGSQPAEALMPPAFGATTLLDGTPNPLYVAMRYGPDNNGNIYIPTEAWEGTHNQDLNWQQFGDVTDTCLQNDIYTGSDTATPLPGFGGPESGFSHGGSAHGNIEQNPHDLVHVYVGGYINSTDFGLMADPDTAALDPIFYLHHCNIDRMWAVWNGAGNTNPTDLNWLNGPTPQFVMPMPNNEPWVYTPGDVQNLSSLDYTYQDVTAPLKPAVSLLAHRLFALGAISAADVVKSLPSKVTQRKPAELFGANAGPVQVSNTGGTPIEVTLHPDVQKRVVGSFQQASISTPPDQLYLKLENVRGTQDATVLRVYIDLPVHADRDTLRAHYAGSVGLFGLRSASVKNGAHGGAGLTFVLDISRFVDKLHVKNKLSSGRIKVNLVRSNELPQSTDIEVGRVSIYRQPY</sequence>
<keyword evidence="1" id="KW-0479">Metal-binding</keyword>
<dbReference type="GO" id="GO:0046872">
    <property type="term" value="F:metal ion binding"/>
    <property type="evidence" value="ECO:0007669"/>
    <property type="project" value="UniProtKB-KW"/>
</dbReference>
<evidence type="ECO:0000313" key="5">
    <source>
        <dbReference type="EMBL" id="MBB5202589.1"/>
    </source>
</evidence>
<dbReference type="PROSITE" id="PS00497">
    <property type="entry name" value="TYROSINASE_1"/>
    <property type="match status" value="1"/>
</dbReference>
<proteinExistence type="predicted"/>